<name>A0A177B211_9BILA</name>
<dbReference type="Gene3D" id="2.40.50.140">
    <property type="entry name" value="Nucleic acid-binding proteins"/>
    <property type="match status" value="1"/>
</dbReference>
<gene>
    <name evidence="1" type="ORF">A3Q56_03943</name>
</gene>
<organism evidence="1 2">
    <name type="scientific">Intoshia linei</name>
    <dbReference type="NCBI Taxonomy" id="1819745"/>
    <lineage>
        <taxon>Eukaryota</taxon>
        <taxon>Metazoa</taxon>
        <taxon>Spiralia</taxon>
        <taxon>Lophotrochozoa</taxon>
        <taxon>Mesozoa</taxon>
        <taxon>Orthonectida</taxon>
        <taxon>Rhopaluridae</taxon>
        <taxon>Intoshia</taxon>
    </lineage>
</organism>
<dbReference type="SUPFAM" id="SSF50249">
    <property type="entry name" value="Nucleic acid-binding proteins"/>
    <property type="match status" value="1"/>
</dbReference>
<dbReference type="Proteomes" id="UP000078046">
    <property type="component" value="Unassembled WGS sequence"/>
</dbReference>
<evidence type="ECO:0000313" key="2">
    <source>
        <dbReference type="Proteomes" id="UP000078046"/>
    </source>
</evidence>
<protein>
    <recommendedName>
        <fullName evidence="3">OB domain-containing protein</fullName>
    </recommendedName>
</protein>
<evidence type="ECO:0008006" key="3">
    <source>
        <dbReference type="Google" id="ProtNLM"/>
    </source>
</evidence>
<reference evidence="1 2" key="1">
    <citation type="submission" date="2016-04" db="EMBL/GenBank/DDBJ databases">
        <title>The genome of Intoshia linei affirms orthonectids as highly simplified spiralians.</title>
        <authorList>
            <person name="Mikhailov K.V."/>
            <person name="Slusarev G.S."/>
            <person name="Nikitin M.A."/>
            <person name="Logacheva M.D."/>
            <person name="Penin A."/>
            <person name="Aleoshin V."/>
            <person name="Panchin Y.V."/>
        </authorList>
    </citation>
    <scope>NUCLEOTIDE SEQUENCE [LARGE SCALE GENOMIC DNA]</scope>
    <source>
        <strain evidence="1">Intl2013</strain>
        <tissue evidence="1">Whole animal</tissue>
    </source>
</reference>
<accession>A0A177B211</accession>
<dbReference type="EMBL" id="LWCA01000469">
    <property type="protein sequence ID" value="OAF68315.1"/>
    <property type="molecule type" value="Genomic_DNA"/>
</dbReference>
<dbReference type="InterPro" id="IPR012340">
    <property type="entry name" value="NA-bd_OB-fold"/>
</dbReference>
<evidence type="ECO:0000313" key="1">
    <source>
        <dbReference type="EMBL" id="OAF68315.1"/>
    </source>
</evidence>
<proteinExistence type="predicted"/>
<sequence>MSENKIIEKNELKNVIISSINGNQVAQKIFISHIDQNHIRSKVDVIGIVTKITNRLQFNLTDLTGTIICCSGYKTQMSLDYKINFTPILGDVVNIRGTVRFNEFRHLWISYEVIGIVPDINIEINRYMEIIELRDAAWQKSLNDTSIIFGEEVEPR</sequence>
<keyword evidence="2" id="KW-1185">Reference proteome</keyword>
<dbReference type="AlphaFoldDB" id="A0A177B211"/>
<comment type="caution">
    <text evidence="1">The sequence shown here is derived from an EMBL/GenBank/DDBJ whole genome shotgun (WGS) entry which is preliminary data.</text>
</comment>